<reference evidence="11 12" key="1">
    <citation type="submission" date="2018-08" db="EMBL/GenBank/DDBJ databases">
        <title>Aphanomyces genome sequencing and annotation.</title>
        <authorList>
            <person name="Minardi D."/>
            <person name="Oidtmann B."/>
            <person name="Van Der Giezen M."/>
            <person name="Studholme D.J."/>
        </authorList>
    </citation>
    <scope>NUCLEOTIDE SEQUENCE [LARGE SCALE GENOMIC DNA]</scope>
    <source>
        <strain evidence="11 12">NJM0002</strain>
    </source>
</reference>
<evidence type="ECO:0000313" key="12">
    <source>
        <dbReference type="Proteomes" id="UP000285060"/>
    </source>
</evidence>
<dbReference type="NCBIfam" id="TIGR01494">
    <property type="entry name" value="ATPase_P-type"/>
    <property type="match status" value="1"/>
</dbReference>
<feature type="transmembrane region" description="Helical" evidence="9">
    <location>
        <begin position="2087"/>
        <end position="2116"/>
    </location>
</feature>
<name>A0A418ARN9_9STRA</name>
<dbReference type="Proteomes" id="UP000285060">
    <property type="component" value="Unassembled WGS sequence"/>
</dbReference>
<dbReference type="SMART" id="SM00831">
    <property type="entry name" value="Cation_ATPase_N"/>
    <property type="match status" value="1"/>
</dbReference>
<comment type="subcellular location">
    <subcellularLocation>
        <location evidence="1">Endomembrane system</location>
        <topology evidence="1">Multi-pass membrane protein</topology>
    </subcellularLocation>
</comment>
<dbReference type="Pfam" id="PF00122">
    <property type="entry name" value="E1-E2_ATPase"/>
    <property type="match status" value="1"/>
</dbReference>
<dbReference type="PANTHER" id="PTHR24093">
    <property type="entry name" value="CATION TRANSPORTING ATPASE"/>
    <property type="match status" value="1"/>
</dbReference>
<evidence type="ECO:0000256" key="8">
    <source>
        <dbReference type="SAM" id="MobiDB-lite"/>
    </source>
</evidence>
<dbReference type="SUPFAM" id="SSF81665">
    <property type="entry name" value="Calcium ATPase, transmembrane domain M"/>
    <property type="match status" value="1"/>
</dbReference>
<accession>A0A418ARN9</accession>
<dbReference type="Pfam" id="PF00690">
    <property type="entry name" value="Cation_ATPase_N"/>
    <property type="match status" value="1"/>
</dbReference>
<dbReference type="InterPro" id="IPR018303">
    <property type="entry name" value="ATPase_P-typ_P_site"/>
</dbReference>
<evidence type="ECO:0000256" key="1">
    <source>
        <dbReference type="ARBA" id="ARBA00004127"/>
    </source>
</evidence>
<keyword evidence="7 9" id="KW-0472">Membrane</keyword>
<keyword evidence="3" id="KW-0547">Nucleotide-binding</keyword>
<dbReference type="SUPFAM" id="SSF81653">
    <property type="entry name" value="Calcium ATPase, transduction domain A"/>
    <property type="match status" value="1"/>
</dbReference>
<protein>
    <recommendedName>
        <fullName evidence="10">Cation-transporting P-type ATPase N-terminal domain-containing protein</fullName>
    </recommendedName>
</protein>
<dbReference type="InterPro" id="IPR001757">
    <property type="entry name" value="P_typ_ATPase"/>
</dbReference>
<feature type="transmembrane region" description="Helical" evidence="9">
    <location>
        <begin position="2047"/>
        <end position="2067"/>
    </location>
</feature>
<dbReference type="Pfam" id="PF11894">
    <property type="entry name" value="Nup192"/>
    <property type="match status" value="2"/>
</dbReference>
<organism evidence="11 12">
    <name type="scientific">Aphanomyces invadans</name>
    <dbReference type="NCBI Taxonomy" id="157072"/>
    <lineage>
        <taxon>Eukaryota</taxon>
        <taxon>Sar</taxon>
        <taxon>Stramenopiles</taxon>
        <taxon>Oomycota</taxon>
        <taxon>Saprolegniomycetes</taxon>
        <taxon>Saprolegniales</taxon>
        <taxon>Verrucalvaceae</taxon>
        <taxon>Aphanomyces</taxon>
    </lineage>
</organism>
<dbReference type="Gene3D" id="2.70.150.10">
    <property type="entry name" value="Calcium-transporting ATPase, cytoplasmic transduction domain A"/>
    <property type="match status" value="1"/>
</dbReference>
<dbReference type="InterPro" id="IPR004014">
    <property type="entry name" value="ATPase_P-typ_cation-transptr_N"/>
</dbReference>
<dbReference type="Gene3D" id="1.20.1110.10">
    <property type="entry name" value="Calcium-transporting ATPase, transmembrane domain"/>
    <property type="match status" value="2"/>
</dbReference>
<dbReference type="PANTHER" id="PTHR24093:SF369">
    <property type="entry name" value="CALCIUM-TRANSPORTING ATPASE"/>
    <property type="match status" value="1"/>
</dbReference>
<dbReference type="GO" id="GO:0005643">
    <property type="term" value="C:nuclear pore"/>
    <property type="evidence" value="ECO:0007669"/>
    <property type="project" value="InterPro"/>
</dbReference>
<keyword evidence="4" id="KW-0067">ATP-binding</keyword>
<evidence type="ECO:0000256" key="4">
    <source>
        <dbReference type="ARBA" id="ARBA00022840"/>
    </source>
</evidence>
<evidence type="ECO:0000256" key="7">
    <source>
        <dbReference type="ARBA" id="ARBA00023136"/>
    </source>
</evidence>
<dbReference type="InterPro" id="IPR059000">
    <property type="entry name" value="ATPase_P-type_domA"/>
</dbReference>
<sequence>MMAGSGAAGAATTTGGTTTALQDDLLLVNVGSLRGHELDKEVSLSMLPQVEFSDDVVGLLEAAKALLLAPLQFLEGEAPTPAQRTQLAKGSIQVRQDGASTLMTLSVNPTIQQQITQMSDDLHLSEATCLKYWILASQPENRTLVTHRNHLAKDAIQDNVPAAAREFVLQETSAVLSALRQLCRARIDPSIPSEKKEIVISCMCASVIVWIRLRPPDHLPPSLLVTNDLLRSDLMSKLVQLLSTVVPTLIKRQSVLTFALQWQKTIAEILFVLGSSTHLLQTEVKALLTLTKSLALRLESSRSHIASALQSVMGLGSFVDTLPFDAQEVASLLHSLSFVQATDSRRVNRNTDEFTPTAPQPLLTASAIQDLNLLVIEDKWLPSPKLGKVQGVVGLYYALALAQSSQGRDARLDAFHTECMAANCFSFATHALYPFAPTSDPLLSDPYFATLQQVFAKYADHYFTGQVPDPPTSVESTPAEAVLSATTTGDGIQDILNWATYLCERCPTLAVQCWAAPATFVSKLTADITSGSARVAYMHFLAVSGKGNPAATYKHIKDSPPPITWKRFFSAIESYRRLLMPDNPHMATLFPVSTKATASSSPPHKFSNAEVDALDAMFHIFQTMVQDDSIARYFLDWPDVNVLLLFLGFVRCPIPSVLKGAVMDTLSSFVTSPPMGQLMWQHLESAQILVTTPSTTPNQGILFELEQIESMQRKYPATLGFLTLLGQLFRHEFPDDCGANYRVPGAQPYLDFALHVFLKADAREYDVDLDKWLLLERCLRLFDQVLAAYTPTAADFKDDYIVLNPHLGASFNKSDKYYNKPKSLGFIVLTKFLTDSPVLRKLLHLLTSELSVAQLERTNDVAQVKYTTDLCMQLVQDSTALNSTPLIGVQENIVNLALGLLHRVFALEDDFVTAMRASVLETVVEPLHRVLIRSPQHVVTLTKYIRYAPNPSIAIQSAKILRHLSSHVPPTHLVQIFQDHGDDQDIRDGYVSVMMDEADASKEAKDVALDILLDNIHKPVPNISTLLLLPAAGRDANNVLDALLLVLDNFNFVHTQPVLSERAHQLVYKVLSTRSLQKMGRPQHLEGFLSRQIQTLPTLWSIQRHMTAHRDVLALIHIRRWLVQDLALVVFQTKRAASLVASPVATLLALFDATLFVHAPPSMPQDEAGMKLADQCTLEQDQRLYIDVVKFQSLLHQSGDTSATLIQWALSWNRFSERIAVEALALEAWTALAQVLAVDHHLTVKDLYQVWQALLNKVQTKDGVAHLVELVAKVTVTLSFQIRAHRVHNAPGGLSTYQRLELIQDTMLVVCQTLQSTGNPAASRRARSWLYTSLLHLMRYGQEESKLDARTTTSREALSHLVLVSQEPTLFDEYVWNETFLSTMCRDASEAASEPLPMGLAMNVLGLIMSCSSSGRAALLRLLVPVMPHLCNVHLQLRQANQDELADTVVSFFVQVAQTQEGALTLLHGGVVRTLMQCTTFPVQRPLWTLDNDTWLAAEQTYYQKWLPVLRLLGCLVTALPRNTECIQAVLIFLHKHIKLVSGALNLEVHAPSLQRLVETSHVLVLLRAASGHAKLLESLLGAPKVTKLTKKIVHVVSYYGQNLGMFTGWWTAIVPRTVSEQEQADVAGSVAMLPSATLFDECKWDAVRIILCQATAYCRLRMLSWDSLLTSSKSAYVAMDVLENADQEWLASLARFVHLYRNDVDRDTLLFLIENSATVLALHALHGQHHATAAAMLASLGSDFEESAADALAGLGGIEGVADKLRVQLETGLSDADQGKDIAERKARFGTNYVEPEKPSSILELMWEAWQDLTIMILTGSGAASLILGLTIGHDTSVDWIEGASILFAVLIVVFVTAINDYQKEKQFQALNAVKEDEKIKVIRNGVPAEVSKFSLVVGDIVRVDLGDIIPADGLVFDENDLKLDESAMTGESVLLKKDRKLAPFLLSGTKVMEGVGKMLVICVGENSQAGIISKLIRNASGKHAEDKKVATKASKQDTPTPVDDPVDPNYIALATPRGPSTCATEPDVEEIVSPLQGKLDRLTILIGKLGLAMAVIVFVAMSIRFSVKTFAIDKKEWTKSFAEEYLNFLIVAITVLVVAIPEGLPLAVTIALAFSVKKMLKDNNLVRHLDACETMGSATTICSDKTGTLTTNRMTVM</sequence>
<keyword evidence="12" id="KW-1185">Reference proteome</keyword>
<dbReference type="GO" id="GO:0005524">
    <property type="term" value="F:ATP binding"/>
    <property type="evidence" value="ECO:0007669"/>
    <property type="project" value="UniProtKB-KW"/>
</dbReference>
<evidence type="ECO:0000256" key="5">
    <source>
        <dbReference type="ARBA" id="ARBA00022842"/>
    </source>
</evidence>
<keyword evidence="5" id="KW-0460">Magnesium</keyword>
<dbReference type="PROSITE" id="PS00154">
    <property type="entry name" value="ATPASE_E1_E2"/>
    <property type="match status" value="1"/>
</dbReference>
<evidence type="ECO:0000256" key="6">
    <source>
        <dbReference type="ARBA" id="ARBA00022989"/>
    </source>
</evidence>
<dbReference type="PRINTS" id="PR00119">
    <property type="entry name" value="CATATPASE"/>
</dbReference>
<dbReference type="FunFam" id="1.20.1110.10:FF:000036">
    <property type="entry name" value="Calcium-transporting ATPase"/>
    <property type="match status" value="1"/>
</dbReference>
<dbReference type="InterPro" id="IPR021827">
    <property type="entry name" value="Nup186/Nup192/Nup205"/>
</dbReference>
<keyword evidence="2 9" id="KW-0812">Transmembrane</keyword>
<dbReference type="GO" id="GO:0005886">
    <property type="term" value="C:plasma membrane"/>
    <property type="evidence" value="ECO:0007669"/>
    <property type="project" value="TreeGrafter"/>
</dbReference>
<evidence type="ECO:0000256" key="9">
    <source>
        <dbReference type="SAM" id="Phobius"/>
    </source>
</evidence>
<evidence type="ECO:0000313" key="11">
    <source>
        <dbReference type="EMBL" id="RHY27846.1"/>
    </source>
</evidence>
<dbReference type="InterPro" id="IPR023298">
    <property type="entry name" value="ATPase_P-typ_TM_dom_sf"/>
</dbReference>
<dbReference type="InterPro" id="IPR008250">
    <property type="entry name" value="ATPase_P-typ_transduc_dom_A_sf"/>
</dbReference>
<proteinExistence type="predicted"/>
<evidence type="ECO:0000259" key="10">
    <source>
        <dbReference type="SMART" id="SM00831"/>
    </source>
</evidence>
<dbReference type="GO" id="GO:0005388">
    <property type="term" value="F:P-type calcium transporter activity"/>
    <property type="evidence" value="ECO:0007669"/>
    <property type="project" value="TreeGrafter"/>
</dbReference>
<feature type="region of interest" description="Disordered" evidence="8">
    <location>
        <begin position="1988"/>
        <end position="2010"/>
    </location>
</feature>
<feature type="non-terminal residue" evidence="11">
    <location>
        <position position="2159"/>
    </location>
</feature>
<dbReference type="GO" id="GO:0016887">
    <property type="term" value="F:ATP hydrolysis activity"/>
    <property type="evidence" value="ECO:0007669"/>
    <property type="project" value="InterPro"/>
</dbReference>
<keyword evidence="6 9" id="KW-1133">Transmembrane helix</keyword>
<comment type="caution">
    <text evidence="11">The sequence shown here is derived from an EMBL/GenBank/DDBJ whole genome shotgun (WGS) entry which is preliminary data.</text>
</comment>
<gene>
    <name evidence="11" type="ORF">DYB32_006495</name>
</gene>
<evidence type="ECO:0000256" key="2">
    <source>
        <dbReference type="ARBA" id="ARBA00022692"/>
    </source>
</evidence>
<feature type="domain" description="Cation-transporting P-type ATPase N-terminal" evidence="10">
    <location>
        <begin position="1755"/>
        <end position="1831"/>
    </location>
</feature>
<evidence type="ECO:0000256" key="3">
    <source>
        <dbReference type="ARBA" id="ARBA00022741"/>
    </source>
</evidence>
<dbReference type="VEuPathDB" id="FungiDB:H310_02247"/>
<dbReference type="FunFam" id="1.20.1110.10:FF:000033">
    <property type="entry name" value="Calcium-transporting ATPase"/>
    <property type="match status" value="1"/>
</dbReference>
<dbReference type="FunFam" id="2.70.150.10:FF:000029">
    <property type="entry name" value="Calcium-transporting ATPase"/>
    <property type="match status" value="1"/>
</dbReference>
<dbReference type="EMBL" id="QUSY01000695">
    <property type="protein sequence ID" value="RHY27846.1"/>
    <property type="molecule type" value="Genomic_DNA"/>
</dbReference>